<reference evidence="9 11" key="1">
    <citation type="submission" date="2013-02" db="EMBL/GenBank/DDBJ databases">
        <title>The Genome Sequence of Enterococcus raffinosus ATCC_49464.</title>
        <authorList>
            <consortium name="The Broad Institute Genome Sequencing Platform"/>
            <consortium name="The Broad Institute Genome Sequencing Center for Infectious Disease"/>
            <person name="Earl A.M."/>
            <person name="Gilmore M.S."/>
            <person name="Lebreton F."/>
            <person name="Walker B."/>
            <person name="Young S.K."/>
            <person name="Zeng Q."/>
            <person name="Gargeya S."/>
            <person name="Fitzgerald M."/>
            <person name="Haas B."/>
            <person name="Abouelleil A."/>
            <person name="Alvarado L."/>
            <person name="Arachchi H.M."/>
            <person name="Berlin A.M."/>
            <person name="Chapman S.B."/>
            <person name="Dewar J."/>
            <person name="Goldberg J."/>
            <person name="Griggs A."/>
            <person name="Gujja S."/>
            <person name="Hansen M."/>
            <person name="Howarth C."/>
            <person name="Imamovic A."/>
            <person name="Larimer J."/>
            <person name="McCowan C."/>
            <person name="Murphy C."/>
            <person name="Neiman D."/>
            <person name="Pearson M."/>
            <person name="Priest M."/>
            <person name="Roberts A."/>
            <person name="Saif S."/>
            <person name="Shea T."/>
            <person name="Sisk P."/>
            <person name="Sykes S."/>
            <person name="Wortman J."/>
            <person name="Nusbaum C."/>
            <person name="Birren B."/>
        </authorList>
    </citation>
    <scope>NUCLEOTIDE SEQUENCE [LARGE SCALE GENOMIC DNA]</scope>
    <source>
        <strain evidence="9 11">ATCC 49464</strain>
    </source>
</reference>
<comment type="subcellular location">
    <subcellularLocation>
        <location evidence="1">Cell membrane</location>
        <topology evidence="1">Multi-pass membrane protein</topology>
    </subcellularLocation>
</comment>
<evidence type="ECO:0000313" key="10">
    <source>
        <dbReference type="EMBL" id="EOT81706.1"/>
    </source>
</evidence>
<dbReference type="InterPro" id="IPR018076">
    <property type="entry name" value="T2SS_GspF_dom"/>
</dbReference>
<dbReference type="Gene3D" id="1.20.81.30">
    <property type="entry name" value="Type II secretion system (T2SS), domain F"/>
    <property type="match status" value="2"/>
</dbReference>
<evidence type="ECO:0000256" key="4">
    <source>
        <dbReference type="ARBA" id="ARBA00022692"/>
    </source>
</evidence>
<name>R2NR67_9ENTE</name>
<keyword evidence="4 7" id="KW-0812">Transmembrane</keyword>
<keyword evidence="5 7" id="KW-1133">Transmembrane helix</keyword>
<feature type="domain" description="Type II secretion system protein GspF" evidence="8">
    <location>
        <begin position="22"/>
        <end position="141"/>
    </location>
</feature>
<gene>
    <name evidence="10" type="ORF">I590_00116</name>
    <name evidence="9" type="ORF">UAK_03379</name>
</gene>
<comment type="caution">
    <text evidence="9">The sequence shown here is derived from an EMBL/GenBank/DDBJ whole genome shotgun (WGS) entry which is preliminary data.</text>
</comment>
<evidence type="ECO:0000256" key="3">
    <source>
        <dbReference type="ARBA" id="ARBA00022475"/>
    </source>
</evidence>
<feature type="transmembrane region" description="Helical" evidence="7">
    <location>
        <begin position="114"/>
        <end position="138"/>
    </location>
</feature>
<evidence type="ECO:0000256" key="1">
    <source>
        <dbReference type="ARBA" id="ARBA00004651"/>
    </source>
</evidence>
<dbReference type="eggNOG" id="COG1459">
    <property type="taxonomic scope" value="Bacteria"/>
</dbReference>
<dbReference type="EMBL" id="ASWF01000001">
    <property type="protein sequence ID" value="EOT81706.1"/>
    <property type="molecule type" value="Genomic_DNA"/>
</dbReference>
<dbReference type="InterPro" id="IPR042094">
    <property type="entry name" value="T2SS_GspF_sf"/>
</dbReference>
<sequence length="344" mass="39607">MGGRAKSMRRRTKLTRKQRIDFVHLLGDLLENGFSLQQAFDFFSNANLFRTTILESIQTDLNKGESLAKSFARLDYSNDQLLQIELADSHGNLSQTLLGIASQMKLMQRQRENFLKAVSYPVLLLLFLLVILLGMRFFLLPQLLAGGMIKPDDFSVQLITAVPFIGLGILLFLLLLLFCWHYFGKRYTYLARFRYLARIPLIGTLFSNYYSAYFALEWGKLFQQGLELNQIIDCLLAIDGNSLMQELAGDLKVRLAQGNALAEELRKYPFLTKEFSRIVFQGEARGNLGKELLTYSQLVWRRFFNQLEFMCSWLQPFVFLLVALLIISLYLTMLLPMTNLEGIL</sequence>
<comment type="similarity">
    <text evidence="2">Belongs to the GSP F family.</text>
</comment>
<dbReference type="PANTHER" id="PTHR30012:SF0">
    <property type="entry name" value="TYPE II SECRETION SYSTEM PROTEIN F-RELATED"/>
    <property type="match status" value="1"/>
</dbReference>
<feature type="domain" description="Type II secretion system protein GspF" evidence="8">
    <location>
        <begin position="214"/>
        <end position="336"/>
    </location>
</feature>
<dbReference type="HOGENOM" id="CLU_035032_1_0_9"/>
<evidence type="ECO:0000256" key="7">
    <source>
        <dbReference type="SAM" id="Phobius"/>
    </source>
</evidence>
<feature type="transmembrane region" description="Helical" evidence="7">
    <location>
        <begin position="158"/>
        <end position="183"/>
    </location>
</feature>
<evidence type="ECO:0000313" key="12">
    <source>
        <dbReference type="Proteomes" id="UP000014158"/>
    </source>
</evidence>
<proteinExistence type="inferred from homology"/>
<dbReference type="EMBL" id="AJAL01000020">
    <property type="protein sequence ID" value="EOH74527.1"/>
    <property type="molecule type" value="Genomic_DNA"/>
</dbReference>
<evidence type="ECO:0000256" key="2">
    <source>
        <dbReference type="ARBA" id="ARBA00005745"/>
    </source>
</evidence>
<dbReference type="GO" id="GO:0005886">
    <property type="term" value="C:plasma membrane"/>
    <property type="evidence" value="ECO:0007669"/>
    <property type="project" value="UniProtKB-SubCell"/>
</dbReference>
<feature type="transmembrane region" description="Helical" evidence="7">
    <location>
        <begin position="195"/>
        <end position="216"/>
    </location>
</feature>
<evidence type="ECO:0000259" key="8">
    <source>
        <dbReference type="Pfam" id="PF00482"/>
    </source>
</evidence>
<dbReference type="PATRIC" id="fig|1158602.3.peg.3385"/>
<evidence type="ECO:0000313" key="9">
    <source>
        <dbReference type="EMBL" id="EOH74527.1"/>
    </source>
</evidence>
<keyword evidence="12" id="KW-1185">Reference proteome</keyword>
<dbReference type="Proteomes" id="UP000014158">
    <property type="component" value="Unassembled WGS sequence"/>
</dbReference>
<dbReference type="Proteomes" id="UP000013877">
    <property type="component" value="Unassembled WGS sequence"/>
</dbReference>
<dbReference type="NCBIfam" id="NF041012">
    <property type="entry name" value="T4P_ComGB"/>
    <property type="match status" value="1"/>
</dbReference>
<evidence type="ECO:0000256" key="5">
    <source>
        <dbReference type="ARBA" id="ARBA00022989"/>
    </source>
</evidence>
<dbReference type="Pfam" id="PF00482">
    <property type="entry name" value="T2SSF"/>
    <property type="match status" value="2"/>
</dbReference>
<protein>
    <recommendedName>
        <fullName evidence="8">Type II secretion system protein GspF domain-containing protein</fullName>
    </recommendedName>
</protein>
<evidence type="ECO:0000256" key="6">
    <source>
        <dbReference type="ARBA" id="ARBA00023136"/>
    </source>
</evidence>
<dbReference type="PANTHER" id="PTHR30012">
    <property type="entry name" value="GENERAL SECRETION PATHWAY PROTEIN"/>
    <property type="match status" value="1"/>
</dbReference>
<keyword evidence="6 7" id="KW-0472">Membrane</keyword>
<feature type="transmembrane region" description="Helical" evidence="7">
    <location>
        <begin position="313"/>
        <end position="335"/>
    </location>
</feature>
<dbReference type="AlphaFoldDB" id="R2NR67"/>
<evidence type="ECO:0000313" key="11">
    <source>
        <dbReference type="Proteomes" id="UP000013877"/>
    </source>
</evidence>
<keyword evidence="3" id="KW-1003">Cell membrane</keyword>
<accession>R2NR67</accession>
<dbReference type="InterPro" id="IPR003004">
    <property type="entry name" value="GspF/PilC"/>
</dbReference>
<dbReference type="InterPro" id="IPR047692">
    <property type="entry name" value="T4P_ComGB"/>
</dbReference>
<reference evidence="10 12" key="2">
    <citation type="submission" date="2013-03" db="EMBL/GenBank/DDBJ databases">
        <title>The Genome Sequence of Enterococcus raffinosus ATCC_49464 (PacBio/Illumina hybrid assembly).</title>
        <authorList>
            <consortium name="The Broad Institute Genomics Platform"/>
            <consortium name="The Broad Institute Genome Sequencing Center for Infectious Disease"/>
            <person name="Earl A."/>
            <person name="Russ C."/>
            <person name="Gilmore M."/>
            <person name="Surin D."/>
            <person name="Walker B."/>
            <person name="Young S."/>
            <person name="Zeng Q."/>
            <person name="Gargeya S."/>
            <person name="Fitzgerald M."/>
            <person name="Haas B."/>
            <person name="Abouelleil A."/>
            <person name="Allen A.W."/>
            <person name="Alvarado L."/>
            <person name="Arachchi H.M."/>
            <person name="Berlin A.M."/>
            <person name="Chapman S.B."/>
            <person name="Gainer-Dewar J."/>
            <person name="Goldberg J."/>
            <person name="Griggs A."/>
            <person name="Gujja S."/>
            <person name="Hansen M."/>
            <person name="Howarth C."/>
            <person name="Imamovic A."/>
            <person name="Ireland A."/>
            <person name="Larimer J."/>
            <person name="McCowan C."/>
            <person name="Murphy C."/>
            <person name="Pearson M."/>
            <person name="Poon T.W."/>
            <person name="Priest M."/>
            <person name="Roberts A."/>
            <person name="Saif S."/>
            <person name="Shea T."/>
            <person name="Sisk P."/>
            <person name="Sykes S."/>
            <person name="Wortman J."/>
            <person name="Nusbaum C."/>
            <person name="Birren B."/>
        </authorList>
    </citation>
    <scope>NUCLEOTIDE SEQUENCE [LARGE SCALE GENOMIC DNA]</scope>
    <source>
        <strain evidence="10 12">ATCC 49464</strain>
    </source>
</reference>
<organism evidence="9 11">
    <name type="scientific">Enterococcus raffinosus ATCC 49464</name>
    <dbReference type="NCBI Taxonomy" id="1158602"/>
    <lineage>
        <taxon>Bacteria</taxon>
        <taxon>Bacillati</taxon>
        <taxon>Bacillota</taxon>
        <taxon>Bacilli</taxon>
        <taxon>Lactobacillales</taxon>
        <taxon>Enterococcaceae</taxon>
        <taxon>Enterococcus</taxon>
    </lineage>
</organism>